<dbReference type="Proteomes" id="UP000235672">
    <property type="component" value="Unassembled WGS sequence"/>
</dbReference>
<protein>
    <recommendedName>
        <fullName evidence="3">HAT C-terminal dimerisation domain-containing protein</fullName>
    </recommendedName>
</protein>
<dbReference type="InterPro" id="IPR012337">
    <property type="entry name" value="RNaseH-like_sf"/>
</dbReference>
<reference evidence="1 2" key="1">
    <citation type="submission" date="2016-05" db="EMBL/GenBank/DDBJ databases">
        <title>A degradative enzymes factory behind the ericoid mycorrhizal symbiosis.</title>
        <authorList>
            <consortium name="DOE Joint Genome Institute"/>
            <person name="Martino E."/>
            <person name="Morin E."/>
            <person name="Grelet G."/>
            <person name="Kuo A."/>
            <person name="Kohler A."/>
            <person name="Daghino S."/>
            <person name="Barry K."/>
            <person name="Choi C."/>
            <person name="Cichocki N."/>
            <person name="Clum A."/>
            <person name="Copeland A."/>
            <person name="Hainaut M."/>
            <person name="Haridas S."/>
            <person name="Labutti K."/>
            <person name="Lindquist E."/>
            <person name="Lipzen A."/>
            <person name="Khouja H.-R."/>
            <person name="Murat C."/>
            <person name="Ohm R."/>
            <person name="Olson A."/>
            <person name="Spatafora J."/>
            <person name="Veneault-Fourrey C."/>
            <person name="Henrissat B."/>
            <person name="Grigoriev I."/>
            <person name="Martin F."/>
            <person name="Perotto S."/>
        </authorList>
    </citation>
    <scope>NUCLEOTIDE SEQUENCE [LARGE SCALE GENOMIC DNA]</scope>
    <source>
        <strain evidence="1 2">UAMH 7357</strain>
    </source>
</reference>
<dbReference type="AlphaFoldDB" id="A0A2J6PQC4"/>
<accession>A0A2J6PQC4</accession>
<name>A0A2J6PQC4_9HELO</name>
<evidence type="ECO:0000313" key="2">
    <source>
        <dbReference type="Proteomes" id="UP000235672"/>
    </source>
</evidence>
<dbReference type="SUPFAM" id="SSF53098">
    <property type="entry name" value="Ribonuclease H-like"/>
    <property type="match status" value="1"/>
</dbReference>
<keyword evidence="2" id="KW-1185">Reference proteome</keyword>
<feature type="non-terminal residue" evidence="1">
    <location>
        <position position="1"/>
    </location>
</feature>
<gene>
    <name evidence="1" type="ORF">NA56DRAFT_580847</name>
</gene>
<sequence length="63" mass="7239">EFPRMAAITRDYLPIPGTEIDIERLFNITRNILGLRCGAMKGEILRALILVKDHLYQEKIGQI</sequence>
<dbReference type="OrthoDB" id="3560146at2759"/>
<evidence type="ECO:0000313" key="1">
    <source>
        <dbReference type="EMBL" id="PMD16228.1"/>
    </source>
</evidence>
<organism evidence="1 2">
    <name type="scientific">Hyaloscypha hepaticicola</name>
    <dbReference type="NCBI Taxonomy" id="2082293"/>
    <lineage>
        <taxon>Eukaryota</taxon>
        <taxon>Fungi</taxon>
        <taxon>Dikarya</taxon>
        <taxon>Ascomycota</taxon>
        <taxon>Pezizomycotina</taxon>
        <taxon>Leotiomycetes</taxon>
        <taxon>Helotiales</taxon>
        <taxon>Hyaloscyphaceae</taxon>
        <taxon>Hyaloscypha</taxon>
    </lineage>
</organism>
<evidence type="ECO:0008006" key="3">
    <source>
        <dbReference type="Google" id="ProtNLM"/>
    </source>
</evidence>
<proteinExistence type="predicted"/>
<dbReference type="EMBL" id="KZ613507">
    <property type="protein sequence ID" value="PMD16228.1"/>
    <property type="molecule type" value="Genomic_DNA"/>
</dbReference>